<evidence type="ECO:0000313" key="1">
    <source>
        <dbReference type="EMBL" id="KAF7836629.1"/>
    </source>
</evidence>
<organism evidence="1 2">
    <name type="scientific">Senna tora</name>
    <dbReference type="NCBI Taxonomy" id="362788"/>
    <lineage>
        <taxon>Eukaryota</taxon>
        <taxon>Viridiplantae</taxon>
        <taxon>Streptophyta</taxon>
        <taxon>Embryophyta</taxon>
        <taxon>Tracheophyta</taxon>
        <taxon>Spermatophyta</taxon>
        <taxon>Magnoliopsida</taxon>
        <taxon>eudicotyledons</taxon>
        <taxon>Gunneridae</taxon>
        <taxon>Pentapetalae</taxon>
        <taxon>rosids</taxon>
        <taxon>fabids</taxon>
        <taxon>Fabales</taxon>
        <taxon>Fabaceae</taxon>
        <taxon>Caesalpinioideae</taxon>
        <taxon>Cassia clade</taxon>
        <taxon>Senna</taxon>
    </lineage>
</organism>
<protein>
    <submittedName>
        <fullName evidence="1">Uncharacterized protein</fullName>
    </submittedName>
</protein>
<gene>
    <name evidence="1" type="ORF">G2W53_011488</name>
</gene>
<comment type="caution">
    <text evidence="1">The sequence shown here is derived from an EMBL/GenBank/DDBJ whole genome shotgun (WGS) entry which is preliminary data.</text>
</comment>
<reference evidence="1" key="1">
    <citation type="submission" date="2020-09" db="EMBL/GenBank/DDBJ databases">
        <title>Genome-Enabled Discovery of Anthraquinone Biosynthesis in Senna tora.</title>
        <authorList>
            <person name="Kang S.-H."/>
            <person name="Pandey R.P."/>
            <person name="Lee C.-M."/>
            <person name="Sim J.-S."/>
            <person name="Jeong J.-T."/>
            <person name="Choi B.-S."/>
            <person name="Jung M."/>
            <person name="Ginzburg D."/>
            <person name="Zhao K."/>
            <person name="Won S.Y."/>
            <person name="Oh T.-J."/>
            <person name="Yu Y."/>
            <person name="Kim N.-H."/>
            <person name="Lee O.R."/>
            <person name="Lee T.-H."/>
            <person name="Bashyal P."/>
            <person name="Kim T.-S."/>
            <person name="Lee W.-H."/>
            <person name="Kawkins C."/>
            <person name="Kim C.-K."/>
            <person name="Kim J.S."/>
            <person name="Ahn B.O."/>
            <person name="Rhee S.Y."/>
            <person name="Sohng J.K."/>
        </authorList>
    </citation>
    <scope>NUCLEOTIDE SEQUENCE</scope>
    <source>
        <tissue evidence="1">Leaf</tissue>
    </source>
</reference>
<keyword evidence="2" id="KW-1185">Reference proteome</keyword>
<dbReference type="EMBL" id="JAAIUW010000004">
    <property type="protein sequence ID" value="KAF7836629.1"/>
    <property type="molecule type" value="Genomic_DNA"/>
</dbReference>
<evidence type="ECO:0000313" key="2">
    <source>
        <dbReference type="Proteomes" id="UP000634136"/>
    </source>
</evidence>
<accession>A0A834X287</accession>
<sequence length="34" mass="3767">MARNLVGGFTPKALVRQALITFKLQPTTRPLTIL</sequence>
<dbReference type="AlphaFoldDB" id="A0A834X287"/>
<dbReference type="Proteomes" id="UP000634136">
    <property type="component" value="Unassembled WGS sequence"/>
</dbReference>
<proteinExistence type="predicted"/>
<name>A0A834X287_9FABA</name>